<feature type="transmembrane region" description="Helical" evidence="2">
    <location>
        <begin position="526"/>
        <end position="548"/>
    </location>
</feature>
<accession>A0ABW2FEU2</accession>
<dbReference type="InterPro" id="IPR011009">
    <property type="entry name" value="Kinase-like_dom_sf"/>
</dbReference>
<dbReference type="GO" id="GO:0016301">
    <property type="term" value="F:kinase activity"/>
    <property type="evidence" value="ECO:0007669"/>
    <property type="project" value="UniProtKB-KW"/>
</dbReference>
<organism evidence="4 5">
    <name type="scientific">Cohnella cellulosilytica</name>
    <dbReference type="NCBI Taxonomy" id="986710"/>
    <lineage>
        <taxon>Bacteria</taxon>
        <taxon>Bacillati</taxon>
        <taxon>Bacillota</taxon>
        <taxon>Bacilli</taxon>
        <taxon>Bacillales</taxon>
        <taxon>Paenibacillaceae</taxon>
        <taxon>Cohnella</taxon>
    </lineage>
</organism>
<sequence length="557" mass="63264">MNLRQRIRRLRRYRAIAAALVRNGLGYVAHEMGLTDKLLFFRGEERRGVKGKSLGERIRMLLEELGPTFVKLGQLASSRPDLLPADIVTSLERLQDQVSAFPYEQAAEIIEQELGDSVDRLFLRLYETPIAAASIGQVYHARLKDGTDVAVKVQRPNILRLIETDLGILADWARLAESRLEWARNYRIADIVEELGLALRAELDFDKEARNAEQFALRSKGEKKIRVPAVYREYSSRRVLTMDYVEGIKLSETARLDRAGLDRKALAERYARMIFQQALMEGFFHGDPHPGNVLALPDGTLAWLDFGMMGRLSPETKLSFASFVIALRNQSSKGVLRAISRMGVVPDEADRDRLLADIEELRDKYYKVPFQRLRLGEAVHDLFSVALRHRISIPKELTLLGKTFLTMEGVVTTLDPTFSIFDVAEPFGKKLFLERLNPRQWLSGWAEDLPDYIELLNELPSNLKHVSRLLRQGKLRIEVATPQIEAIMAKMDRIGNRLSFSIVLLSLSIVMLGLIVGAALSHSKTLLWRIPVIEIGLGIAFFMLIWLISSIFRSGRF</sequence>
<protein>
    <submittedName>
        <fullName evidence="4">ABC1 kinase family protein</fullName>
    </submittedName>
</protein>
<dbReference type="EMBL" id="JBHTAI010000010">
    <property type="protein sequence ID" value="MFC7150439.1"/>
    <property type="molecule type" value="Genomic_DNA"/>
</dbReference>
<evidence type="ECO:0000259" key="3">
    <source>
        <dbReference type="Pfam" id="PF03109"/>
    </source>
</evidence>
<dbReference type="Proteomes" id="UP001596378">
    <property type="component" value="Unassembled WGS sequence"/>
</dbReference>
<evidence type="ECO:0000256" key="1">
    <source>
        <dbReference type="ARBA" id="ARBA00009670"/>
    </source>
</evidence>
<comment type="similarity">
    <text evidence="1">Belongs to the protein kinase superfamily. ADCK protein kinase family.</text>
</comment>
<feature type="domain" description="ABC1 atypical kinase-like" evidence="3">
    <location>
        <begin position="93"/>
        <end position="337"/>
    </location>
</feature>
<proteinExistence type="inferred from homology"/>
<reference evidence="5" key="1">
    <citation type="journal article" date="2019" name="Int. J. Syst. Evol. Microbiol.">
        <title>The Global Catalogue of Microorganisms (GCM) 10K type strain sequencing project: providing services to taxonomists for standard genome sequencing and annotation.</title>
        <authorList>
            <consortium name="The Broad Institute Genomics Platform"/>
            <consortium name="The Broad Institute Genome Sequencing Center for Infectious Disease"/>
            <person name="Wu L."/>
            <person name="Ma J."/>
        </authorList>
    </citation>
    <scope>NUCLEOTIDE SEQUENCE [LARGE SCALE GENOMIC DNA]</scope>
    <source>
        <strain evidence="5">KCTC 12907</strain>
    </source>
</reference>
<feature type="transmembrane region" description="Helical" evidence="2">
    <location>
        <begin position="498"/>
        <end position="520"/>
    </location>
</feature>
<keyword evidence="2" id="KW-1133">Transmembrane helix</keyword>
<dbReference type="Gene3D" id="1.10.510.10">
    <property type="entry name" value="Transferase(Phosphotransferase) domain 1"/>
    <property type="match status" value="1"/>
</dbReference>
<keyword evidence="4" id="KW-0418">Kinase</keyword>
<keyword evidence="2" id="KW-0472">Membrane</keyword>
<evidence type="ECO:0000313" key="4">
    <source>
        <dbReference type="EMBL" id="MFC7150439.1"/>
    </source>
</evidence>
<dbReference type="PANTHER" id="PTHR10566">
    <property type="entry name" value="CHAPERONE-ACTIVITY OF BC1 COMPLEX CABC1 -RELATED"/>
    <property type="match status" value="1"/>
</dbReference>
<keyword evidence="4" id="KW-0808">Transferase</keyword>
<dbReference type="InterPro" id="IPR004147">
    <property type="entry name" value="ABC1_dom"/>
</dbReference>
<keyword evidence="5" id="KW-1185">Reference proteome</keyword>
<dbReference type="InterPro" id="IPR050154">
    <property type="entry name" value="UbiB_kinase"/>
</dbReference>
<dbReference type="PANTHER" id="PTHR10566:SF113">
    <property type="entry name" value="PROTEIN ACTIVITY OF BC1 COMPLEX KINASE 7, CHLOROPLASTIC"/>
    <property type="match status" value="1"/>
</dbReference>
<gene>
    <name evidence="4" type="ORF">ACFQMJ_18060</name>
</gene>
<evidence type="ECO:0000256" key="2">
    <source>
        <dbReference type="SAM" id="Phobius"/>
    </source>
</evidence>
<evidence type="ECO:0000313" key="5">
    <source>
        <dbReference type="Proteomes" id="UP001596378"/>
    </source>
</evidence>
<dbReference type="SUPFAM" id="SSF56112">
    <property type="entry name" value="Protein kinase-like (PK-like)"/>
    <property type="match status" value="1"/>
</dbReference>
<dbReference type="CDD" id="cd05121">
    <property type="entry name" value="ABC1_ADCK3-like"/>
    <property type="match status" value="1"/>
</dbReference>
<dbReference type="RefSeq" id="WP_378045586.1">
    <property type="nucleotide sequence ID" value="NZ_JBHMDN010000008.1"/>
</dbReference>
<keyword evidence="2" id="KW-0812">Transmembrane</keyword>
<name>A0ABW2FEU2_9BACL</name>
<comment type="caution">
    <text evidence="4">The sequence shown here is derived from an EMBL/GenBank/DDBJ whole genome shotgun (WGS) entry which is preliminary data.</text>
</comment>
<dbReference type="Pfam" id="PF03109">
    <property type="entry name" value="ABC1"/>
    <property type="match status" value="1"/>
</dbReference>